<comment type="caution">
    <text evidence="2">The sequence shown here is derived from an EMBL/GenBank/DDBJ whole genome shotgun (WGS) entry which is preliminary data.</text>
</comment>
<dbReference type="RefSeq" id="WP_310089652.1">
    <property type="nucleotide sequence ID" value="NZ_JAVDTT010000001.1"/>
</dbReference>
<evidence type="ECO:0008006" key="4">
    <source>
        <dbReference type="Google" id="ProtNLM"/>
    </source>
</evidence>
<evidence type="ECO:0000313" key="3">
    <source>
        <dbReference type="Proteomes" id="UP001254759"/>
    </source>
</evidence>
<evidence type="ECO:0000256" key="1">
    <source>
        <dbReference type="SAM" id="SignalP"/>
    </source>
</evidence>
<protein>
    <recommendedName>
        <fullName evidence="4">DUF4124 domain-containing protein</fullName>
    </recommendedName>
</protein>
<keyword evidence="1" id="KW-0732">Signal</keyword>
<organism evidence="2 3">
    <name type="scientific">Pseudoxanthomonas sacheonensis</name>
    <dbReference type="NCBI Taxonomy" id="443615"/>
    <lineage>
        <taxon>Bacteria</taxon>
        <taxon>Pseudomonadati</taxon>
        <taxon>Pseudomonadota</taxon>
        <taxon>Gammaproteobacteria</taxon>
        <taxon>Lysobacterales</taxon>
        <taxon>Lysobacteraceae</taxon>
        <taxon>Pseudoxanthomonas</taxon>
    </lineage>
</organism>
<name>A0ABU1RM42_9GAMM</name>
<sequence length="204" mass="21806">MNAVAVSTVIVAVAALMSPGSVPAGTSLQRCESADGEVAYTDRPCAMLGTRPLPMPGELLTRIAREEAAYTRDIDFGDAPAIANVGRRSPTSGCARNKRQLAMDIQGSLALHNVNRLAESYHWVGKSHRQAQQHMLRLEKMASQRLLDAKLFYAQIGSGATQFADAGTASPGAGIVQLTLGNGATRQVVDLEVTRYSGCYFVRL</sequence>
<proteinExistence type="predicted"/>
<gene>
    <name evidence="2" type="ORF">J2W94_000106</name>
</gene>
<feature type="chain" id="PRO_5047493873" description="DUF4124 domain-containing protein" evidence="1">
    <location>
        <begin position="25"/>
        <end position="204"/>
    </location>
</feature>
<feature type="signal peptide" evidence="1">
    <location>
        <begin position="1"/>
        <end position="24"/>
    </location>
</feature>
<reference evidence="2 3" key="1">
    <citation type="submission" date="2023-07" db="EMBL/GenBank/DDBJ databases">
        <title>Sorghum-associated microbial communities from plants grown in Nebraska, USA.</title>
        <authorList>
            <person name="Schachtman D."/>
        </authorList>
    </citation>
    <scope>NUCLEOTIDE SEQUENCE [LARGE SCALE GENOMIC DNA]</scope>
    <source>
        <strain evidence="2 3">BE107</strain>
    </source>
</reference>
<keyword evidence="3" id="KW-1185">Reference proteome</keyword>
<dbReference type="Proteomes" id="UP001254759">
    <property type="component" value="Unassembled WGS sequence"/>
</dbReference>
<accession>A0ABU1RM42</accession>
<evidence type="ECO:0000313" key="2">
    <source>
        <dbReference type="EMBL" id="MDR6839842.1"/>
    </source>
</evidence>
<dbReference type="EMBL" id="JAVDTT010000001">
    <property type="protein sequence ID" value="MDR6839842.1"/>
    <property type="molecule type" value="Genomic_DNA"/>
</dbReference>